<name>A0AAU7U4F2_9DEIO</name>
<keyword evidence="1" id="KW-0614">Plasmid</keyword>
<reference evidence="1" key="1">
    <citation type="submission" date="2024-06" db="EMBL/GenBank/DDBJ databases">
        <title>Draft Genome Sequence of Deinococcus sonorensis Type Strain KR-87, a Biofilm Producing Representative of the Genus Deinococcus.</title>
        <authorList>
            <person name="Boren L.S."/>
            <person name="Grosso R.A."/>
            <person name="Hugenberg-Cox A.N."/>
            <person name="Hill J.T.E."/>
            <person name="Albert C.M."/>
            <person name="Tuohy J.M."/>
        </authorList>
    </citation>
    <scope>NUCLEOTIDE SEQUENCE</scope>
    <source>
        <strain evidence="1">KR-87</strain>
        <plasmid evidence="1">pDson04</plasmid>
    </source>
</reference>
<dbReference type="RefSeq" id="WP_350240750.1">
    <property type="nucleotide sequence ID" value="NZ_CP158296.1"/>
</dbReference>
<proteinExistence type="predicted"/>
<organism evidence="1">
    <name type="scientific">Deinococcus sonorensis KR-87</name>
    <dbReference type="NCBI Taxonomy" id="694439"/>
    <lineage>
        <taxon>Bacteria</taxon>
        <taxon>Thermotogati</taxon>
        <taxon>Deinococcota</taxon>
        <taxon>Deinococci</taxon>
        <taxon>Deinococcales</taxon>
        <taxon>Deinococcaceae</taxon>
        <taxon>Deinococcus</taxon>
    </lineage>
</organism>
<dbReference type="EMBL" id="CP158296">
    <property type="protein sequence ID" value="XBV83336.1"/>
    <property type="molecule type" value="Genomic_DNA"/>
</dbReference>
<evidence type="ECO:0000313" key="1">
    <source>
        <dbReference type="EMBL" id="XBV83336.1"/>
    </source>
</evidence>
<protein>
    <submittedName>
        <fullName evidence="1">Uncharacterized protein</fullName>
    </submittedName>
</protein>
<sequence>MSTPLLLLLNALLLAGVLGLAYGINLAWTRFVTRDDRTPEEHSWPVDQHMVRTWDRSVLERQLNWISGTSGPRRGLN</sequence>
<geneLocation type="plasmid" evidence="1">
    <name>pDson04</name>
</geneLocation>
<dbReference type="KEGG" id="dsc:ABOD76_01010"/>
<gene>
    <name evidence="1" type="ORF">ABOD76_01010</name>
</gene>
<accession>A0AAU7U4F2</accession>
<dbReference type="AlphaFoldDB" id="A0AAU7U4F2"/>